<dbReference type="Proteomes" id="UP001597181">
    <property type="component" value="Unassembled WGS sequence"/>
</dbReference>
<gene>
    <name evidence="3" type="ORF">ACFQ3U_08620</name>
</gene>
<protein>
    <submittedName>
        <fullName evidence="3">Nitrilase-related carbon-nitrogen hydrolase</fullName>
    </submittedName>
</protein>
<evidence type="ECO:0000256" key="1">
    <source>
        <dbReference type="ARBA" id="ARBA00010613"/>
    </source>
</evidence>
<proteinExistence type="inferred from homology"/>
<keyword evidence="3" id="KW-0378">Hydrolase</keyword>
<dbReference type="InterPro" id="IPR003010">
    <property type="entry name" value="C-N_Hydrolase"/>
</dbReference>
<dbReference type="PROSITE" id="PS50263">
    <property type="entry name" value="CN_HYDROLASE"/>
    <property type="match status" value="1"/>
</dbReference>
<comment type="similarity">
    <text evidence="1">Belongs to the carbon-nitrogen hydrolase superfamily. NIT1/NIT2 family.</text>
</comment>
<evidence type="ECO:0000313" key="3">
    <source>
        <dbReference type="EMBL" id="MFD1201955.1"/>
    </source>
</evidence>
<dbReference type="EMBL" id="JBHTLY010000003">
    <property type="protein sequence ID" value="MFD1201955.1"/>
    <property type="molecule type" value="Genomic_DNA"/>
</dbReference>
<dbReference type="RefSeq" id="WP_343961918.1">
    <property type="nucleotide sequence ID" value="NZ_BAAAKZ010000013.1"/>
</dbReference>
<evidence type="ECO:0000313" key="4">
    <source>
        <dbReference type="Proteomes" id="UP001597181"/>
    </source>
</evidence>
<dbReference type="GO" id="GO:0016787">
    <property type="term" value="F:hydrolase activity"/>
    <property type="evidence" value="ECO:0007669"/>
    <property type="project" value="UniProtKB-KW"/>
</dbReference>
<dbReference type="Gene3D" id="3.60.110.10">
    <property type="entry name" value="Carbon-nitrogen hydrolase"/>
    <property type="match status" value="1"/>
</dbReference>
<dbReference type="InterPro" id="IPR036526">
    <property type="entry name" value="C-N_Hydrolase_sf"/>
</dbReference>
<comment type="caution">
    <text evidence="3">The sequence shown here is derived from an EMBL/GenBank/DDBJ whole genome shotgun (WGS) entry which is preliminary data.</text>
</comment>
<dbReference type="Pfam" id="PF00795">
    <property type="entry name" value="CN_hydrolase"/>
    <property type="match status" value="1"/>
</dbReference>
<name>A0ABW3TMN8_9MICO</name>
<reference evidence="4" key="1">
    <citation type="journal article" date="2019" name="Int. J. Syst. Evol. Microbiol.">
        <title>The Global Catalogue of Microorganisms (GCM) 10K type strain sequencing project: providing services to taxonomists for standard genome sequencing and annotation.</title>
        <authorList>
            <consortium name="The Broad Institute Genomics Platform"/>
            <consortium name="The Broad Institute Genome Sequencing Center for Infectious Disease"/>
            <person name="Wu L."/>
            <person name="Ma J."/>
        </authorList>
    </citation>
    <scope>NUCLEOTIDE SEQUENCE [LARGE SCALE GENOMIC DNA]</scope>
    <source>
        <strain evidence="4">CCUG 50213</strain>
    </source>
</reference>
<evidence type="ECO:0000259" key="2">
    <source>
        <dbReference type="PROSITE" id="PS50263"/>
    </source>
</evidence>
<dbReference type="PANTHER" id="PTHR23088:SF27">
    <property type="entry name" value="DEAMINATED GLUTATHIONE AMIDASE"/>
    <property type="match status" value="1"/>
</dbReference>
<dbReference type="PANTHER" id="PTHR23088">
    <property type="entry name" value="NITRILASE-RELATED"/>
    <property type="match status" value="1"/>
</dbReference>
<sequence length="275" mass="29181">MKIAAVQLTPSTDPAENLAAMRARAAEAAAGGAEVIVFPEQTMVLLQAVTVDALTDIAAEWWARFVALTAELAAEHDAVVVAAGFEPSPDGLPYNTVIAIAPDGTELARYRKLHLYKAFSQSEFEHTRQGDELPPVFDVTRGGETLRLGLANCYDIRFPELFRSLIDRGANTLVVVAAWASGPGKEEHWSLLTRARALENVSWLVASAAVGGGSRGAATTGLSRIVDPLGEVVAGLGPRAEGIAIADVDPAAVDRAREVLPALANRRFSLGYRLS</sequence>
<keyword evidence="4" id="KW-1185">Reference proteome</keyword>
<accession>A0ABW3TMN8</accession>
<feature type="domain" description="CN hydrolase" evidence="2">
    <location>
        <begin position="1"/>
        <end position="250"/>
    </location>
</feature>
<dbReference type="SUPFAM" id="SSF56317">
    <property type="entry name" value="Carbon-nitrogen hydrolase"/>
    <property type="match status" value="1"/>
</dbReference>
<organism evidence="3 4">
    <name type="scientific">Leucobacter albus</name>
    <dbReference type="NCBI Taxonomy" id="272210"/>
    <lineage>
        <taxon>Bacteria</taxon>
        <taxon>Bacillati</taxon>
        <taxon>Actinomycetota</taxon>
        <taxon>Actinomycetes</taxon>
        <taxon>Micrococcales</taxon>
        <taxon>Microbacteriaceae</taxon>
        <taxon>Leucobacter</taxon>
    </lineage>
</organism>